<dbReference type="HOGENOM" id="CLU_050006_7_2_2"/>
<dbReference type="GO" id="GO:0006281">
    <property type="term" value="P:DNA repair"/>
    <property type="evidence" value="ECO:0007669"/>
    <property type="project" value="InterPro"/>
</dbReference>
<name>B6YWM5_THEON</name>
<dbReference type="SMART" id="SM00518">
    <property type="entry name" value="AP2Ec"/>
    <property type="match status" value="1"/>
</dbReference>
<protein>
    <recommendedName>
        <fullName evidence="1">Xylose isomerase-like TIM barrel domain-containing protein</fullName>
    </recommendedName>
</protein>
<dbReference type="Pfam" id="PF01261">
    <property type="entry name" value="AP_endonuc_2"/>
    <property type="match status" value="1"/>
</dbReference>
<dbReference type="STRING" id="523850.TON_1000"/>
<dbReference type="InterPro" id="IPR050312">
    <property type="entry name" value="IolE/XylAMocC-like"/>
</dbReference>
<gene>
    <name evidence="2" type="ordered locus">TON_1000</name>
</gene>
<dbReference type="Proteomes" id="UP000002727">
    <property type="component" value="Chromosome"/>
</dbReference>
<dbReference type="SUPFAM" id="SSF51658">
    <property type="entry name" value="Xylose isomerase-like"/>
    <property type="match status" value="1"/>
</dbReference>
<dbReference type="PATRIC" id="fig|523850.10.peg.1008"/>
<evidence type="ECO:0000313" key="2">
    <source>
        <dbReference type="EMBL" id="ACJ16488.1"/>
    </source>
</evidence>
<sequence>MTAFSGKSIKDFEEWAGKTQKLGFDFIELLSEWPHYLTKASYRDFAEIVEGYRMKITVHAPFSDINIGAFNEKIRRAALEVLRETIEVAAEMNALVVTIHPGHRSPLSIKHQEKYLEIHRKSLRKIAAWSEEFGIKVGLENMPSFPILDAQSCERLAELVGDIDIGVTLDVGHLNTTTRNFDRFIQLLENRIVHLHLHDNRGDKDEHLPLGEGTVPWAQVIPKLPKVTWSLEVGGIESARKSLEFLRSLH</sequence>
<dbReference type="PANTHER" id="PTHR12110:SF21">
    <property type="entry name" value="XYLOSE ISOMERASE-LIKE TIM BARREL DOMAIN-CONTAINING PROTEIN"/>
    <property type="match status" value="1"/>
</dbReference>
<dbReference type="Gene3D" id="3.20.20.150">
    <property type="entry name" value="Divalent-metal-dependent TIM barrel enzymes"/>
    <property type="match status" value="1"/>
</dbReference>
<dbReference type="KEGG" id="ton:TON_1000"/>
<dbReference type="InterPro" id="IPR001719">
    <property type="entry name" value="AP_endonuc_2"/>
</dbReference>
<dbReference type="InterPro" id="IPR036237">
    <property type="entry name" value="Xyl_isomerase-like_sf"/>
</dbReference>
<accession>B6YWM5</accession>
<dbReference type="EMBL" id="CP000855">
    <property type="protein sequence ID" value="ACJ16488.1"/>
    <property type="molecule type" value="Genomic_DNA"/>
</dbReference>
<keyword evidence="3" id="KW-1185">Reference proteome</keyword>
<evidence type="ECO:0000313" key="3">
    <source>
        <dbReference type="Proteomes" id="UP000002727"/>
    </source>
</evidence>
<reference evidence="2 3" key="1">
    <citation type="journal article" date="2008" name="J. Bacteriol.">
        <title>The complete genome sequence of Thermococcus onnurineus NA1 reveals a mixed heterotrophic and carboxydotrophic metabolism.</title>
        <authorList>
            <person name="Lee H.S."/>
            <person name="Kang S.G."/>
            <person name="Bae S.S."/>
            <person name="Lim J.K."/>
            <person name="Cho Y."/>
            <person name="Kim Y.J."/>
            <person name="Jeon J.H."/>
            <person name="Cha S.S."/>
            <person name="Kwon K.K."/>
            <person name="Kim H.T."/>
            <person name="Park C.J."/>
            <person name="Lee H.W."/>
            <person name="Kim S.I."/>
            <person name="Chun J."/>
            <person name="Colwell R.R."/>
            <person name="Kim S.J."/>
            <person name="Lee J.H."/>
        </authorList>
    </citation>
    <scope>NUCLEOTIDE SEQUENCE [LARGE SCALE GENOMIC DNA]</scope>
    <source>
        <strain evidence="2 3">NA1</strain>
    </source>
</reference>
<dbReference type="InterPro" id="IPR013022">
    <property type="entry name" value="Xyl_isomerase-like_TIM-brl"/>
</dbReference>
<dbReference type="eggNOG" id="arCOG01895">
    <property type="taxonomic scope" value="Archaea"/>
</dbReference>
<dbReference type="GO" id="GO:0003677">
    <property type="term" value="F:DNA binding"/>
    <property type="evidence" value="ECO:0007669"/>
    <property type="project" value="InterPro"/>
</dbReference>
<organism evidence="2 3">
    <name type="scientific">Thermococcus onnurineus (strain NA1)</name>
    <dbReference type="NCBI Taxonomy" id="523850"/>
    <lineage>
        <taxon>Archaea</taxon>
        <taxon>Methanobacteriati</taxon>
        <taxon>Methanobacteriota</taxon>
        <taxon>Thermococci</taxon>
        <taxon>Thermococcales</taxon>
        <taxon>Thermococcaceae</taxon>
        <taxon>Thermococcus</taxon>
    </lineage>
</organism>
<proteinExistence type="predicted"/>
<dbReference type="AlphaFoldDB" id="B6YWM5"/>
<evidence type="ECO:0000259" key="1">
    <source>
        <dbReference type="Pfam" id="PF01261"/>
    </source>
</evidence>
<dbReference type="PANTHER" id="PTHR12110">
    <property type="entry name" value="HYDROXYPYRUVATE ISOMERASE"/>
    <property type="match status" value="1"/>
</dbReference>
<feature type="domain" description="Xylose isomerase-like TIM barrel" evidence="1">
    <location>
        <begin position="19"/>
        <end position="248"/>
    </location>
</feature>
<dbReference type="GO" id="GO:0008270">
    <property type="term" value="F:zinc ion binding"/>
    <property type="evidence" value="ECO:0007669"/>
    <property type="project" value="InterPro"/>
</dbReference>